<sequence length="189" mass="20893">MASYAASSSTSPARIFSKIRCAKTSKKRKQNAFPGEVGREVLETVSNDPGVCARTVPKNKAQCLSGKVASPKRTPRNVEVSSTGSVKHAEFTHNAIRLKVHRKYTERETPTLDSYFKINCTCHNYCQGWGIHRRKPKGTKQTTCGSRTRFVGADDVQATIRAARVAALLPRRLDILSGRHTILRQHACG</sequence>
<accession>A0AC60R092</accession>
<evidence type="ECO:0000313" key="2">
    <source>
        <dbReference type="Proteomes" id="UP000805193"/>
    </source>
</evidence>
<dbReference type="Proteomes" id="UP000805193">
    <property type="component" value="Unassembled WGS sequence"/>
</dbReference>
<dbReference type="EMBL" id="JABSTQ010000504">
    <property type="protein sequence ID" value="KAG0445355.1"/>
    <property type="molecule type" value="Genomic_DNA"/>
</dbReference>
<evidence type="ECO:0000313" key="1">
    <source>
        <dbReference type="EMBL" id="KAG0445355.1"/>
    </source>
</evidence>
<name>A0AC60R092_IXOPE</name>
<proteinExistence type="predicted"/>
<organism evidence="1 2">
    <name type="scientific">Ixodes persulcatus</name>
    <name type="common">Taiga tick</name>
    <dbReference type="NCBI Taxonomy" id="34615"/>
    <lineage>
        <taxon>Eukaryota</taxon>
        <taxon>Metazoa</taxon>
        <taxon>Ecdysozoa</taxon>
        <taxon>Arthropoda</taxon>
        <taxon>Chelicerata</taxon>
        <taxon>Arachnida</taxon>
        <taxon>Acari</taxon>
        <taxon>Parasitiformes</taxon>
        <taxon>Ixodida</taxon>
        <taxon>Ixodoidea</taxon>
        <taxon>Ixodidae</taxon>
        <taxon>Ixodinae</taxon>
        <taxon>Ixodes</taxon>
    </lineage>
</organism>
<reference evidence="1 2" key="1">
    <citation type="journal article" date="2020" name="Cell">
        <title>Large-Scale Comparative Analyses of Tick Genomes Elucidate Their Genetic Diversity and Vector Capacities.</title>
        <authorList>
            <consortium name="Tick Genome and Microbiome Consortium (TIGMIC)"/>
            <person name="Jia N."/>
            <person name="Wang J."/>
            <person name="Shi W."/>
            <person name="Du L."/>
            <person name="Sun Y."/>
            <person name="Zhan W."/>
            <person name="Jiang J.F."/>
            <person name="Wang Q."/>
            <person name="Zhang B."/>
            <person name="Ji P."/>
            <person name="Bell-Sakyi L."/>
            <person name="Cui X.M."/>
            <person name="Yuan T.T."/>
            <person name="Jiang B.G."/>
            <person name="Yang W.F."/>
            <person name="Lam T.T."/>
            <person name="Chang Q.C."/>
            <person name="Ding S.J."/>
            <person name="Wang X.J."/>
            <person name="Zhu J.G."/>
            <person name="Ruan X.D."/>
            <person name="Zhao L."/>
            <person name="Wei J.T."/>
            <person name="Ye R.Z."/>
            <person name="Que T.C."/>
            <person name="Du C.H."/>
            <person name="Zhou Y.H."/>
            <person name="Cheng J.X."/>
            <person name="Dai P.F."/>
            <person name="Guo W.B."/>
            <person name="Han X.H."/>
            <person name="Huang E.J."/>
            <person name="Li L.F."/>
            <person name="Wei W."/>
            <person name="Gao Y.C."/>
            <person name="Liu J.Z."/>
            <person name="Shao H.Z."/>
            <person name="Wang X."/>
            <person name="Wang C.C."/>
            <person name="Yang T.C."/>
            <person name="Huo Q.B."/>
            <person name="Li W."/>
            <person name="Chen H.Y."/>
            <person name="Chen S.E."/>
            <person name="Zhou L.G."/>
            <person name="Ni X.B."/>
            <person name="Tian J.H."/>
            <person name="Sheng Y."/>
            <person name="Liu T."/>
            <person name="Pan Y.S."/>
            <person name="Xia L.Y."/>
            <person name="Li J."/>
            <person name="Zhao F."/>
            <person name="Cao W.C."/>
        </authorList>
    </citation>
    <scope>NUCLEOTIDE SEQUENCE [LARGE SCALE GENOMIC DNA]</scope>
    <source>
        <strain evidence="1">Iper-2018</strain>
    </source>
</reference>
<comment type="caution">
    <text evidence="1">The sequence shown here is derived from an EMBL/GenBank/DDBJ whole genome shotgun (WGS) entry which is preliminary data.</text>
</comment>
<gene>
    <name evidence="1" type="ORF">HPB47_016338</name>
</gene>
<keyword evidence="2" id="KW-1185">Reference proteome</keyword>
<protein>
    <submittedName>
        <fullName evidence="1">Uncharacterized protein</fullName>
    </submittedName>
</protein>